<comment type="similarity">
    <text evidence="9">In the C-terminal section; belongs to the helicase family. RecG subfamily.</text>
</comment>
<dbReference type="Gene3D" id="3.90.1150.50">
    <property type="entry name" value="Transcription-repair-coupling factor, D7 domain"/>
    <property type="match status" value="1"/>
</dbReference>
<keyword evidence="5" id="KW-0347">Helicase</keyword>
<dbReference type="GO" id="GO:0005524">
    <property type="term" value="F:ATP binding"/>
    <property type="evidence" value="ECO:0007669"/>
    <property type="project" value="UniProtKB-UniRule"/>
</dbReference>
<feature type="domain" description="Helicase ATP-binding" evidence="10">
    <location>
        <begin position="627"/>
        <end position="789"/>
    </location>
</feature>
<dbReference type="Gene3D" id="2.40.10.170">
    <property type="match status" value="1"/>
</dbReference>
<keyword evidence="2 9" id="KW-0547">Nucleotide-binding</keyword>
<dbReference type="Gene3D" id="3.30.2060.10">
    <property type="entry name" value="Penicillin-binding protein 1b domain"/>
    <property type="match status" value="1"/>
</dbReference>
<dbReference type="STRING" id="1527444.ucyna2_01176"/>
<evidence type="ECO:0000256" key="1">
    <source>
        <dbReference type="ARBA" id="ARBA00022490"/>
    </source>
</evidence>
<dbReference type="SUPFAM" id="SSF141259">
    <property type="entry name" value="CarD-like"/>
    <property type="match status" value="1"/>
</dbReference>
<dbReference type="GO" id="GO:0016787">
    <property type="term" value="F:hydrolase activity"/>
    <property type="evidence" value="ECO:0007669"/>
    <property type="project" value="UniProtKB-KW"/>
</dbReference>
<dbReference type="AlphaFoldDB" id="A0A086CFN5"/>
<keyword evidence="6 9" id="KW-0067">ATP-binding</keyword>
<sequence length="1157" mass="132392">MVFSSLIYTLQKSSLIKDLSQQLKVKNELRLKGINRLSKGLISSVISQINHQNLVVICATSEEARRWTKQLEIMGWKTVNFYFVPETSPYEELNIENEIIWTQMQVLSNLFKAKKSENKKFAIVTTERSLQPHLPSPSTFYDYCLNFKVGIKMCFTDLSKTFSELGYEKVNLVEREGEWSRRGDILDIFPVSSEIPIRLEWLGDELEKIREFDISTQRSLGEVEQVLLTPINFDAITKNIIQVNTCNLDNCISEKEPKNLKDHNFSLKVQQLLDTTVLKPASLFDYLSSDTLCVFDEIDQCKAHNHRWLEYVERSWNEKQSKLPKVHRSFEESFLLIEEIPKLYLSELSEVNDTNSFNIESRPIPVNPHQFSKVAEILRGKREIYSGININKYSVWLISAQPSRTVTLLQEHDYFAQFIPNLRDYPAIKKSHTQGMAVALKHSGLVSLEGFILPIFRIAVITDKEFFGQSISGSSEFFKKRSRSTSKKVNLQKLHEGDYVVHKSHGIGKFLRLENLSNREYLVVQYSDGVLRVPADSLDNLLRYSSVDSTTPKLHKMTGKDWSKIKQKIRKNVKKLAFNLLHLYAERAKKKGYSYPTDSPWQQELEDSFPYQPTPDQLQAIREVKIDLESVRPMDRLICGDVGFGKTEVAIRAIFKAVTSGHKQVVFLAPTTILTQQHYHTLQTRFSPYPISIGLLNRFRTISEKKDIIERLTTGELDIVVGTQQLLGKNINFKDLGLLVIDEEQRFGVNHKEKIRTIKANVDVLTLTATPIPRTLHMSLSGIREMSLISTPPPSRRSIKTHLSSYDSNLVKVAIRAELDRGGQIFYVVPRIENIDKLVTQLKEMIPNAKILIAHGQMDVNNLEITMLNFNNGDADILVCTTIIESGLDIPKVNTIIIEDAQKFGLSQLYQLRGRVGRSGVQAHAWLFYPSKSELTDNALKRLNALQEFSELGSGYHLATRDMEIRGAGNLLGAEQSGQMEAIGFELYMEMLQEAIREVQGEKIPEVKDTQIDLKLTAFIPNDYISDIEQKITAYRTIAVATSKKELDIIAAEWTEHYGTVPHPVQQLFKVIELKQLAKSLGFSRIKMEGKKSIVLETPMEEPAWHILKNNLPEHLQTRFVYNSKKIIVRGLGNLNPQKQLESLVKWFKVMQESENN</sequence>
<dbReference type="GO" id="GO:0003684">
    <property type="term" value="F:damaged DNA binding"/>
    <property type="evidence" value="ECO:0007669"/>
    <property type="project" value="InterPro"/>
</dbReference>
<dbReference type="GO" id="GO:0003678">
    <property type="term" value="F:DNA helicase activity"/>
    <property type="evidence" value="ECO:0007669"/>
    <property type="project" value="TreeGrafter"/>
</dbReference>
<dbReference type="InterPro" id="IPR001650">
    <property type="entry name" value="Helicase_C-like"/>
</dbReference>
<keyword evidence="7 9" id="KW-0238">DNA-binding</keyword>
<evidence type="ECO:0000256" key="2">
    <source>
        <dbReference type="ARBA" id="ARBA00022741"/>
    </source>
</evidence>
<dbReference type="SUPFAM" id="SSF143517">
    <property type="entry name" value="TRCF domain-like"/>
    <property type="match status" value="1"/>
</dbReference>
<dbReference type="InterPro" id="IPR014001">
    <property type="entry name" value="Helicase_ATP-bd"/>
</dbReference>
<dbReference type="InterPro" id="IPR047112">
    <property type="entry name" value="RecG/Mfd"/>
</dbReference>
<evidence type="ECO:0000256" key="3">
    <source>
        <dbReference type="ARBA" id="ARBA00022763"/>
    </source>
</evidence>
<comment type="function">
    <text evidence="9">Couples transcription and DNA repair by recognizing RNA polymerase (RNAP) stalled at DNA lesions. Mediates ATP-dependent release of RNAP and its truncated transcript from the DNA, and recruitment of nucleotide excision repair machinery to the damaged site.</text>
</comment>
<name>A0A086CFN5_9CHRO</name>
<dbReference type="GO" id="GO:0005737">
    <property type="term" value="C:cytoplasm"/>
    <property type="evidence" value="ECO:0007669"/>
    <property type="project" value="UniProtKB-SubCell"/>
</dbReference>
<dbReference type="GO" id="GO:0006355">
    <property type="term" value="P:regulation of DNA-templated transcription"/>
    <property type="evidence" value="ECO:0007669"/>
    <property type="project" value="UniProtKB-UniRule"/>
</dbReference>
<reference evidence="12 13" key="1">
    <citation type="submission" date="2014-08" db="EMBL/GenBank/DDBJ databases">
        <title>Comparative genomics reveals surprising divergence of two closely related strains of uncultivated UCYN-A cyanobacteria.</title>
        <authorList>
            <person name="Bombar D."/>
            <person name="Heller P."/>
            <person name="Sanchez-Baracaldo P."/>
            <person name="Carter B.J."/>
            <person name="Zert J.P."/>
        </authorList>
    </citation>
    <scope>NUCLEOTIDE SEQUENCE [LARGE SCALE GENOMIC DNA]</scope>
</reference>
<dbReference type="PANTHER" id="PTHR47964">
    <property type="entry name" value="ATP-DEPENDENT DNA HELICASE HOMOLOG RECG, CHLOROPLASTIC"/>
    <property type="match status" value="1"/>
</dbReference>
<dbReference type="SMART" id="SM00490">
    <property type="entry name" value="HELICc"/>
    <property type="match status" value="1"/>
</dbReference>
<organism evidence="12 13">
    <name type="scientific">Candidatus Atelocyanobacterium thalassa isolate SIO64986</name>
    <dbReference type="NCBI Taxonomy" id="1527444"/>
    <lineage>
        <taxon>Bacteria</taxon>
        <taxon>Bacillati</taxon>
        <taxon>Cyanobacteriota</taxon>
        <taxon>Cyanophyceae</taxon>
        <taxon>Oscillatoriophycideae</taxon>
        <taxon>Chroococcales</taxon>
        <taxon>Aphanothecaceae</taxon>
        <taxon>Candidatus Atelocyanobacterium</taxon>
        <taxon>Candidatus Atelocyanobacterium thalassae</taxon>
    </lineage>
</organism>
<evidence type="ECO:0000256" key="5">
    <source>
        <dbReference type="ARBA" id="ARBA00022806"/>
    </source>
</evidence>
<keyword evidence="3 9" id="KW-0227">DNA damage</keyword>
<dbReference type="InterPro" id="IPR003711">
    <property type="entry name" value="CarD-like/TRCF_RID"/>
</dbReference>
<evidence type="ECO:0000256" key="4">
    <source>
        <dbReference type="ARBA" id="ARBA00022801"/>
    </source>
</evidence>
<keyword evidence="1 9" id="KW-0963">Cytoplasm</keyword>
<evidence type="ECO:0000259" key="10">
    <source>
        <dbReference type="PROSITE" id="PS51192"/>
    </source>
</evidence>
<dbReference type="SMART" id="SM00982">
    <property type="entry name" value="TRCF"/>
    <property type="match status" value="1"/>
</dbReference>
<dbReference type="SMART" id="SM01058">
    <property type="entry name" value="CarD_TRCF"/>
    <property type="match status" value="1"/>
</dbReference>
<dbReference type="NCBIfam" id="TIGR00580">
    <property type="entry name" value="mfd"/>
    <property type="match status" value="1"/>
</dbReference>
<dbReference type="InterPro" id="IPR036101">
    <property type="entry name" value="CarD-like/TRCF_RID_sf"/>
</dbReference>
<evidence type="ECO:0000256" key="9">
    <source>
        <dbReference type="HAMAP-Rule" id="MF_00969"/>
    </source>
</evidence>
<dbReference type="Gene3D" id="3.40.50.300">
    <property type="entry name" value="P-loop containing nucleotide triphosphate hydrolases"/>
    <property type="match status" value="2"/>
</dbReference>
<dbReference type="InterPro" id="IPR027417">
    <property type="entry name" value="P-loop_NTPase"/>
</dbReference>
<dbReference type="PANTHER" id="PTHR47964:SF1">
    <property type="entry name" value="ATP-DEPENDENT DNA HELICASE HOMOLOG RECG, CHLOROPLASTIC"/>
    <property type="match status" value="1"/>
</dbReference>
<dbReference type="PATRIC" id="fig|1527444.3.peg.1123"/>
<comment type="subcellular location">
    <subcellularLocation>
        <location evidence="9">Cytoplasm</location>
    </subcellularLocation>
</comment>
<keyword evidence="4 9" id="KW-0378">Hydrolase</keyword>
<keyword evidence="8 9" id="KW-0234">DNA repair</keyword>
<dbReference type="SMART" id="SM00487">
    <property type="entry name" value="DEXDc"/>
    <property type="match status" value="1"/>
</dbReference>
<comment type="similarity">
    <text evidence="9">In the N-terminal section; belongs to the UvrB family.</text>
</comment>
<gene>
    <name evidence="9" type="primary">mfd</name>
    <name evidence="12" type="ORF">ucyna2_01176</name>
</gene>
<evidence type="ECO:0000256" key="6">
    <source>
        <dbReference type="ARBA" id="ARBA00022840"/>
    </source>
</evidence>
<dbReference type="InterPro" id="IPR005118">
    <property type="entry name" value="TRCF_C"/>
</dbReference>
<comment type="caution">
    <text evidence="12">The sequence shown here is derived from an EMBL/GenBank/DDBJ whole genome shotgun (WGS) entry which is preliminary data.</text>
</comment>
<dbReference type="InterPro" id="IPR004576">
    <property type="entry name" value="Mfd"/>
</dbReference>
<dbReference type="GO" id="GO:0000716">
    <property type="term" value="P:transcription-coupled nucleotide-excision repair, DNA damage recognition"/>
    <property type="evidence" value="ECO:0007669"/>
    <property type="project" value="UniProtKB-UniRule"/>
</dbReference>
<dbReference type="InterPro" id="IPR037235">
    <property type="entry name" value="TRCF-like_C_D7"/>
</dbReference>
<dbReference type="EMBL" id="JPSP01000017">
    <property type="protein sequence ID" value="KFF40999.1"/>
    <property type="molecule type" value="Genomic_DNA"/>
</dbReference>
<evidence type="ECO:0000313" key="12">
    <source>
        <dbReference type="EMBL" id="KFF40999.1"/>
    </source>
</evidence>
<dbReference type="Pfam" id="PF02559">
    <property type="entry name" value="CarD_TRCF_RID"/>
    <property type="match status" value="1"/>
</dbReference>
<dbReference type="CDD" id="cd17991">
    <property type="entry name" value="DEXHc_TRCF"/>
    <property type="match status" value="1"/>
</dbReference>
<dbReference type="eggNOG" id="COG1197">
    <property type="taxonomic scope" value="Bacteria"/>
</dbReference>
<evidence type="ECO:0000256" key="8">
    <source>
        <dbReference type="ARBA" id="ARBA00023204"/>
    </source>
</evidence>
<dbReference type="Pfam" id="PF03461">
    <property type="entry name" value="TRCF"/>
    <property type="match status" value="1"/>
</dbReference>
<feature type="domain" description="Helicase C-terminal" evidence="11">
    <location>
        <begin position="809"/>
        <end position="964"/>
    </location>
</feature>
<dbReference type="Proteomes" id="UP000028922">
    <property type="component" value="Unassembled WGS sequence"/>
</dbReference>
<dbReference type="SUPFAM" id="SSF52540">
    <property type="entry name" value="P-loop containing nucleoside triphosphate hydrolases"/>
    <property type="match status" value="3"/>
</dbReference>
<protein>
    <recommendedName>
        <fullName evidence="9">Transcription-repair-coupling factor</fullName>
        <shortName evidence="9">TRCF</shortName>
        <ecNumber evidence="9">3.6.4.-</ecNumber>
    </recommendedName>
</protein>
<evidence type="ECO:0000256" key="7">
    <source>
        <dbReference type="ARBA" id="ARBA00023125"/>
    </source>
</evidence>
<dbReference type="HAMAP" id="MF_00969">
    <property type="entry name" value="TRCF"/>
    <property type="match status" value="1"/>
</dbReference>
<proteinExistence type="inferred from homology"/>
<dbReference type="InterPro" id="IPR041471">
    <property type="entry name" value="UvrB_inter"/>
</dbReference>
<dbReference type="EC" id="3.6.4.-" evidence="9"/>
<evidence type="ECO:0000313" key="13">
    <source>
        <dbReference type="Proteomes" id="UP000028922"/>
    </source>
</evidence>
<dbReference type="InterPro" id="IPR011545">
    <property type="entry name" value="DEAD/DEAH_box_helicase_dom"/>
</dbReference>
<dbReference type="Pfam" id="PF00271">
    <property type="entry name" value="Helicase_C"/>
    <property type="match status" value="1"/>
</dbReference>
<dbReference type="PROSITE" id="PS51194">
    <property type="entry name" value="HELICASE_CTER"/>
    <property type="match status" value="1"/>
</dbReference>
<dbReference type="PROSITE" id="PS51192">
    <property type="entry name" value="HELICASE_ATP_BIND_1"/>
    <property type="match status" value="1"/>
</dbReference>
<dbReference type="Pfam" id="PF17757">
    <property type="entry name" value="UvrB_inter"/>
    <property type="match status" value="1"/>
</dbReference>
<accession>A0A086CFN5</accession>
<dbReference type="Pfam" id="PF00270">
    <property type="entry name" value="DEAD"/>
    <property type="match status" value="1"/>
</dbReference>
<dbReference type="Gene3D" id="3.40.50.11180">
    <property type="match status" value="1"/>
</dbReference>
<evidence type="ECO:0000259" key="11">
    <source>
        <dbReference type="PROSITE" id="PS51194"/>
    </source>
</evidence>